<accession>A0A1C4B2G1</accession>
<gene>
    <name evidence="1" type="ORF">GA0061071_10473</name>
</gene>
<evidence type="ECO:0000313" key="2">
    <source>
        <dbReference type="Proteomes" id="UP000198975"/>
    </source>
</evidence>
<dbReference type="InterPro" id="IPR025562">
    <property type="entry name" value="Tae4"/>
</dbReference>
<evidence type="ECO:0000313" key="1">
    <source>
        <dbReference type="EMBL" id="SCC01053.1"/>
    </source>
</evidence>
<protein>
    <submittedName>
        <fullName evidence="1">Type VI secretion system (T6SS), amidase effector protein 4</fullName>
    </submittedName>
</protein>
<keyword evidence="2" id="KW-1185">Reference proteome</keyword>
<dbReference type="EMBL" id="FMAY01000004">
    <property type="protein sequence ID" value="SCC01053.1"/>
    <property type="molecule type" value="Genomic_DNA"/>
</dbReference>
<dbReference type="Gene3D" id="4.10.280.80">
    <property type="match status" value="1"/>
</dbReference>
<dbReference type="Gene3D" id="3.90.1720.80">
    <property type="match status" value="1"/>
</dbReference>
<reference evidence="2" key="1">
    <citation type="submission" date="2016-08" db="EMBL/GenBank/DDBJ databases">
        <authorList>
            <person name="Varghese N."/>
            <person name="Submissions Spin"/>
        </authorList>
    </citation>
    <scope>NUCLEOTIDE SEQUENCE [LARGE SCALE GENOMIC DNA]</scope>
    <source>
        <strain evidence="2">REICA_082</strain>
    </source>
</reference>
<organism evidence="1 2">
    <name type="scientific">Kosakonia oryzendophytica</name>
    <dbReference type="NCBI Taxonomy" id="1005665"/>
    <lineage>
        <taxon>Bacteria</taxon>
        <taxon>Pseudomonadati</taxon>
        <taxon>Pseudomonadota</taxon>
        <taxon>Gammaproteobacteria</taxon>
        <taxon>Enterobacterales</taxon>
        <taxon>Enterobacteriaceae</taxon>
        <taxon>Kosakonia</taxon>
    </lineage>
</organism>
<dbReference type="Pfam" id="PF14113">
    <property type="entry name" value="Tae4"/>
    <property type="match status" value="1"/>
</dbReference>
<sequence length="140" mass="15660">MLSFSQLWDNHPYPESPCDSSFVNQCAIRMGVALEKSGVNLSIYHGAKCYPGFGHNPKHVLRAQELATWLLGRHDLVGKAVKKKSVTQSDYAGKKGIVFIQDGWGSTDHIDVWDGSKMLMKGGSPDYFALGKEVWFWELL</sequence>
<dbReference type="OrthoDB" id="1262040at2"/>
<dbReference type="AlphaFoldDB" id="A0A1C4B2G1"/>
<dbReference type="Proteomes" id="UP000198975">
    <property type="component" value="Unassembled WGS sequence"/>
</dbReference>
<proteinExistence type="predicted"/>
<name>A0A1C4B2G1_9ENTR</name>